<dbReference type="AlphaFoldDB" id="A0A7W5B9B8"/>
<dbReference type="RefSeq" id="WP_183440476.1">
    <property type="nucleotide sequence ID" value="NZ_JACHXD010000003.1"/>
</dbReference>
<dbReference type="EMBL" id="JACHXD010000003">
    <property type="protein sequence ID" value="MBB3118585.1"/>
    <property type="molecule type" value="Genomic_DNA"/>
</dbReference>
<accession>A0A7W5B9B8</accession>
<keyword evidence="2" id="KW-1185">Reference proteome</keyword>
<protein>
    <submittedName>
        <fullName evidence="1">Uncharacterized protein</fullName>
    </submittedName>
</protein>
<evidence type="ECO:0000313" key="2">
    <source>
        <dbReference type="Proteomes" id="UP000541535"/>
    </source>
</evidence>
<proteinExistence type="predicted"/>
<dbReference type="Proteomes" id="UP000541535">
    <property type="component" value="Unassembled WGS sequence"/>
</dbReference>
<sequence length="131" mass="14128">MSKEEQKLALAAAKQRLVAEGELHRLTTLHAKMQLRQALRPEALLHGAVDHAVGVAQSRLGGLLSPGGLSQLNFKTIMPYALTVGSFIVRKRLYKPALAVAAVAAAGAAWLLRRKRAEVEDDAGVDEAPWE</sequence>
<organism evidence="1 2">
    <name type="scientific">Pseudoduganella violacea</name>
    <dbReference type="NCBI Taxonomy" id="1715466"/>
    <lineage>
        <taxon>Bacteria</taxon>
        <taxon>Pseudomonadati</taxon>
        <taxon>Pseudomonadota</taxon>
        <taxon>Betaproteobacteria</taxon>
        <taxon>Burkholderiales</taxon>
        <taxon>Oxalobacteraceae</taxon>
        <taxon>Telluria group</taxon>
        <taxon>Pseudoduganella</taxon>
    </lineage>
</organism>
<name>A0A7W5B9B8_9BURK</name>
<comment type="caution">
    <text evidence="1">The sequence shown here is derived from an EMBL/GenBank/DDBJ whole genome shotgun (WGS) entry which is preliminary data.</text>
</comment>
<reference evidence="1 2" key="1">
    <citation type="submission" date="2020-08" db="EMBL/GenBank/DDBJ databases">
        <title>Genomic Encyclopedia of Type Strains, Phase III (KMG-III): the genomes of soil and plant-associated and newly described type strains.</title>
        <authorList>
            <person name="Whitman W."/>
        </authorList>
    </citation>
    <scope>NUCLEOTIDE SEQUENCE [LARGE SCALE GENOMIC DNA]</scope>
    <source>
        <strain evidence="1 2">CECT 8897</strain>
    </source>
</reference>
<evidence type="ECO:0000313" key="1">
    <source>
        <dbReference type="EMBL" id="MBB3118585.1"/>
    </source>
</evidence>
<gene>
    <name evidence="1" type="ORF">FHS03_001616</name>
</gene>